<proteinExistence type="predicted"/>
<gene>
    <name evidence="2" type="ORF">DB43_FU00260</name>
</gene>
<dbReference type="Proteomes" id="UP000031307">
    <property type="component" value="Unassembled WGS sequence"/>
</dbReference>
<dbReference type="InterPro" id="IPR001810">
    <property type="entry name" value="F-box_dom"/>
</dbReference>
<dbReference type="SUPFAM" id="SSF81383">
    <property type="entry name" value="F-box domain"/>
    <property type="match status" value="1"/>
</dbReference>
<dbReference type="InterPro" id="IPR036047">
    <property type="entry name" value="F-box-like_dom_sf"/>
</dbReference>
<dbReference type="Pfam" id="PF12937">
    <property type="entry name" value="F-box-like"/>
    <property type="match status" value="1"/>
</dbReference>
<dbReference type="SUPFAM" id="SSF50978">
    <property type="entry name" value="WD40 repeat-like"/>
    <property type="match status" value="1"/>
</dbReference>
<dbReference type="Gene3D" id="1.20.1280.50">
    <property type="match status" value="1"/>
</dbReference>
<dbReference type="RefSeq" id="WP_013925061.1">
    <property type="nucleotide sequence ID" value="NZ_JSAM01000064.1"/>
</dbReference>
<dbReference type="Gene3D" id="2.130.10.10">
    <property type="entry name" value="YVTN repeat-like/Quinoprotein amine dehydrogenase"/>
    <property type="match status" value="1"/>
</dbReference>
<dbReference type="GO" id="GO:0031146">
    <property type="term" value="P:SCF-dependent proteasomal ubiquitin-dependent protein catabolic process"/>
    <property type="evidence" value="ECO:0007669"/>
    <property type="project" value="TreeGrafter"/>
</dbReference>
<feature type="domain" description="F-box" evidence="1">
    <location>
        <begin position="6"/>
        <end position="52"/>
    </location>
</feature>
<evidence type="ECO:0000313" key="3">
    <source>
        <dbReference type="Proteomes" id="UP000031307"/>
    </source>
</evidence>
<accession>A0A0C1C9P2</accession>
<dbReference type="AlphaFoldDB" id="A0A0C1C9P2"/>
<reference evidence="2 3" key="1">
    <citation type="journal article" date="2014" name="Mol. Biol. Evol.">
        <title>Massive expansion of Ubiquitination-related gene families within the Chlamydiae.</title>
        <authorList>
            <person name="Domman D."/>
            <person name="Collingro A."/>
            <person name="Lagkouvardos I."/>
            <person name="Gehre L."/>
            <person name="Weinmaier T."/>
            <person name="Rattei T."/>
            <person name="Subtil A."/>
            <person name="Horn M."/>
        </authorList>
    </citation>
    <scope>NUCLEOTIDE SEQUENCE [LARGE SCALE GENOMIC DNA]</scope>
    <source>
        <strain evidence="2 3">OEW1</strain>
    </source>
</reference>
<comment type="caution">
    <text evidence="2">The sequence shown here is derived from an EMBL/GenBank/DDBJ whole genome shotgun (WGS) entry which is preliminary data.</text>
</comment>
<sequence>MKVCSNNGLFPLPTELQLEVFKYLDEKDLSTSATVCKVWNKFAEDSSLWKKHFHKHWKRQSHSEIAKYGKNWKKICKKKHEKSKTVRVNKFERPLDDAYKQTTYKLPDFVPTEICDLKVENKFAFIKINKGAAQLYHLEKEKCQLVFNNQNEENSLLIHYYDEHIIQLFRDGNLYRWNVQQERPHYPIVHLRDFDEAHFDQNHLLLILPQRKKFVIVDIETGSICYESNCLPSEIQSFVYRNNQAFVQCVDGSLYFFNRDTRGQNSSFTLLESHISFPLCLHLVCFDKQRVIAVGDDGIRRDCKVWDACTGKTVFEGQLKPSYLDIFNRDDRKIITASDYNGEVLAIGFDCGHVLLYNPDTGTSIVEANCSISPIKRIYLEKEHFVGVSEVFGVLKFVNNSIQNKSYAYLCPKRPDNFPVFAHKLAGSFYTEQKTVICSNDGWLDIWKFTKKVPSKIIV</sequence>
<dbReference type="GO" id="GO:0019005">
    <property type="term" value="C:SCF ubiquitin ligase complex"/>
    <property type="evidence" value="ECO:0007669"/>
    <property type="project" value="TreeGrafter"/>
</dbReference>
<dbReference type="PROSITE" id="PS50181">
    <property type="entry name" value="FBOX"/>
    <property type="match status" value="1"/>
</dbReference>
<dbReference type="InterPro" id="IPR036322">
    <property type="entry name" value="WD40_repeat_dom_sf"/>
</dbReference>
<protein>
    <recommendedName>
        <fullName evidence="1">F-box domain-containing protein</fullName>
    </recommendedName>
</protein>
<dbReference type="InterPro" id="IPR015943">
    <property type="entry name" value="WD40/YVTN_repeat-like_dom_sf"/>
</dbReference>
<dbReference type="PANTHER" id="PTHR12874">
    <property type="entry name" value="F-BOX ONLY PROTEIN 48-RELATED"/>
    <property type="match status" value="1"/>
</dbReference>
<dbReference type="OMA" id="ETGSICY"/>
<name>A0A0C1C9P2_9BACT</name>
<organism evidence="2 3">
    <name type="scientific">Parachlamydia acanthamoebae</name>
    <dbReference type="NCBI Taxonomy" id="83552"/>
    <lineage>
        <taxon>Bacteria</taxon>
        <taxon>Pseudomonadati</taxon>
        <taxon>Chlamydiota</taxon>
        <taxon>Chlamydiia</taxon>
        <taxon>Parachlamydiales</taxon>
        <taxon>Parachlamydiaceae</taxon>
        <taxon>Parachlamydia</taxon>
    </lineage>
</organism>
<dbReference type="EMBL" id="JSAM01000064">
    <property type="protein sequence ID" value="KIA77750.1"/>
    <property type="molecule type" value="Genomic_DNA"/>
</dbReference>
<evidence type="ECO:0000313" key="2">
    <source>
        <dbReference type="EMBL" id="KIA77750.1"/>
    </source>
</evidence>
<dbReference type="PANTHER" id="PTHR12874:SF9">
    <property type="entry name" value="F-BOX ONLY PROTEIN 48"/>
    <property type="match status" value="1"/>
</dbReference>
<evidence type="ECO:0000259" key="1">
    <source>
        <dbReference type="PROSITE" id="PS50181"/>
    </source>
</evidence>
<dbReference type="PATRIC" id="fig|83552.4.peg.1095"/>
<dbReference type="SMART" id="SM00256">
    <property type="entry name" value="FBOX"/>
    <property type="match status" value="1"/>
</dbReference>
<dbReference type="GO" id="GO:0005737">
    <property type="term" value="C:cytoplasm"/>
    <property type="evidence" value="ECO:0007669"/>
    <property type="project" value="TreeGrafter"/>
</dbReference>